<gene>
    <name evidence="1" type="ORF">E2C01_097684</name>
</gene>
<reference evidence="1 2" key="1">
    <citation type="submission" date="2019-05" db="EMBL/GenBank/DDBJ databases">
        <title>Another draft genome of Portunus trituberculatus and its Hox gene families provides insights of decapod evolution.</title>
        <authorList>
            <person name="Jeong J.-H."/>
            <person name="Song I."/>
            <person name="Kim S."/>
            <person name="Choi T."/>
            <person name="Kim D."/>
            <person name="Ryu S."/>
            <person name="Kim W."/>
        </authorList>
    </citation>
    <scope>NUCLEOTIDE SEQUENCE [LARGE SCALE GENOMIC DNA]</scope>
    <source>
        <tissue evidence="1">Muscle</tissue>
    </source>
</reference>
<accession>A0A5B7KC15</accession>
<dbReference type="Proteomes" id="UP000324222">
    <property type="component" value="Unassembled WGS sequence"/>
</dbReference>
<name>A0A5B7KC15_PORTR</name>
<proteinExistence type="predicted"/>
<keyword evidence="2" id="KW-1185">Reference proteome</keyword>
<evidence type="ECO:0000313" key="2">
    <source>
        <dbReference type="Proteomes" id="UP000324222"/>
    </source>
</evidence>
<evidence type="ECO:0000313" key="1">
    <source>
        <dbReference type="EMBL" id="MPD02125.1"/>
    </source>
</evidence>
<sequence>MAAGVSCQLVISHTPAHNPFPGEQRRDFPCWTAPAAPPTLPPRSSANLDVREWDVVCFEIILVVSVAAATAWPPSERNTSSESCVGWEGSEGARFRPTPILCSTQAFSVRSAGGWKEGGCDWGVLGSKGKKRGGLVYGVRECCGLKEGKEKVKWLIGSNLIIGKGSVRSREKREKREGVIHTGAWRGAWVWRGRRKGRREKKKSGGELKVHREQLLLE</sequence>
<protein>
    <submittedName>
        <fullName evidence="1">Uncharacterized protein</fullName>
    </submittedName>
</protein>
<dbReference type="EMBL" id="VSRR010130025">
    <property type="protein sequence ID" value="MPD02125.1"/>
    <property type="molecule type" value="Genomic_DNA"/>
</dbReference>
<dbReference type="AlphaFoldDB" id="A0A5B7KC15"/>
<organism evidence="1 2">
    <name type="scientific">Portunus trituberculatus</name>
    <name type="common">Swimming crab</name>
    <name type="synonym">Neptunus trituberculatus</name>
    <dbReference type="NCBI Taxonomy" id="210409"/>
    <lineage>
        <taxon>Eukaryota</taxon>
        <taxon>Metazoa</taxon>
        <taxon>Ecdysozoa</taxon>
        <taxon>Arthropoda</taxon>
        <taxon>Crustacea</taxon>
        <taxon>Multicrustacea</taxon>
        <taxon>Malacostraca</taxon>
        <taxon>Eumalacostraca</taxon>
        <taxon>Eucarida</taxon>
        <taxon>Decapoda</taxon>
        <taxon>Pleocyemata</taxon>
        <taxon>Brachyura</taxon>
        <taxon>Eubrachyura</taxon>
        <taxon>Portunoidea</taxon>
        <taxon>Portunidae</taxon>
        <taxon>Portuninae</taxon>
        <taxon>Portunus</taxon>
    </lineage>
</organism>
<comment type="caution">
    <text evidence="1">The sequence shown here is derived from an EMBL/GenBank/DDBJ whole genome shotgun (WGS) entry which is preliminary data.</text>
</comment>